<evidence type="ECO:0000313" key="2">
    <source>
        <dbReference type="EMBL" id="KAF1937589.1"/>
    </source>
</evidence>
<protein>
    <submittedName>
        <fullName evidence="2">Uncharacterized protein</fullName>
    </submittedName>
</protein>
<accession>A0A6A5SDK5</accession>
<evidence type="ECO:0000256" key="1">
    <source>
        <dbReference type="SAM" id="MobiDB-lite"/>
    </source>
</evidence>
<reference evidence="2" key="1">
    <citation type="journal article" date="2020" name="Stud. Mycol.">
        <title>101 Dothideomycetes genomes: a test case for predicting lifestyles and emergence of pathogens.</title>
        <authorList>
            <person name="Haridas S."/>
            <person name="Albert R."/>
            <person name="Binder M."/>
            <person name="Bloem J."/>
            <person name="Labutti K."/>
            <person name="Salamov A."/>
            <person name="Andreopoulos B."/>
            <person name="Baker S."/>
            <person name="Barry K."/>
            <person name="Bills G."/>
            <person name="Bluhm B."/>
            <person name="Cannon C."/>
            <person name="Castanera R."/>
            <person name="Culley D."/>
            <person name="Daum C."/>
            <person name="Ezra D."/>
            <person name="Gonzalez J."/>
            <person name="Henrissat B."/>
            <person name="Kuo A."/>
            <person name="Liang C."/>
            <person name="Lipzen A."/>
            <person name="Lutzoni F."/>
            <person name="Magnuson J."/>
            <person name="Mondo S."/>
            <person name="Nolan M."/>
            <person name="Ohm R."/>
            <person name="Pangilinan J."/>
            <person name="Park H.-J."/>
            <person name="Ramirez L."/>
            <person name="Alfaro M."/>
            <person name="Sun H."/>
            <person name="Tritt A."/>
            <person name="Yoshinaga Y."/>
            <person name="Zwiers L.-H."/>
            <person name="Turgeon B."/>
            <person name="Goodwin S."/>
            <person name="Spatafora J."/>
            <person name="Crous P."/>
            <person name="Grigoriev I."/>
        </authorList>
    </citation>
    <scope>NUCLEOTIDE SEQUENCE</scope>
    <source>
        <strain evidence="2">CBS 161.51</strain>
    </source>
</reference>
<organism evidence="2 3">
    <name type="scientific">Clathrospora elynae</name>
    <dbReference type="NCBI Taxonomy" id="706981"/>
    <lineage>
        <taxon>Eukaryota</taxon>
        <taxon>Fungi</taxon>
        <taxon>Dikarya</taxon>
        <taxon>Ascomycota</taxon>
        <taxon>Pezizomycotina</taxon>
        <taxon>Dothideomycetes</taxon>
        <taxon>Pleosporomycetidae</taxon>
        <taxon>Pleosporales</taxon>
        <taxon>Diademaceae</taxon>
        <taxon>Clathrospora</taxon>
    </lineage>
</organism>
<feature type="region of interest" description="Disordered" evidence="1">
    <location>
        <begin position="85"/>
        <end position="127"/>
    </location>
</feature>
<gene>
    <name evidence="2" type="ORF">EJ02DRAFT_458596</name>
</gene>
<keyword evidence="3" id="KW-1185">Reference proteome</keyword>
<sequence length="153" mass="17147">MFNPKKIFPRLIRCTTIQPVYTEQAVLSTKGMHALYIQQSSLLSLRELGRATWLKNKVKEAEQISQTPFERAASQYWPGTYCTSQREPLASKSSLKSSPNQTQGGKEKPSPATNKRRSKTATISPKSKSGDFRALFYLSSIFPTPKDGNDKSD</sequence>
<name>A0A6A5SDK5_9PLEO</name>
<dbReference type="Proteomes" id="UP000800038">
    <property type="component" value="Unassembled WGS sequence"/>
</dbReference>
<proteinExistence type="predicted"/>
<dbReference type="AlphaFoldDB" id="A0A6A5SDK5"/>
<evidence type="ECO:0000313" key="3">
    <source>
        <dbReference type="Proteomes" id="UP000800038"/>
    </source>
</evidence>
<dbReference type="EMBL" id="ML976132">
    <property type="protein sequence ID" value="KAF1937589.1"/>
    <property type="molecule type" value="Genomic_DNA"/>
</dbReference>
<feature type="compositionally biased region" description="Low complexity" evidence="1">
    <location>
        <begin position="88"/>
        <end position="99"/>
    </location>
</feature>